<gene>
    <name evidence="9" type="primary">LOC100801424</name>
    <name evidence="8" type="ORF">GLYMA_08G183900</name>
</gene>
<evidence type="ECO:0000256" key="5">
    <source>
        <dbReference type="ARBA" id="ARBA00023242"/>
    </source>
</evidence>
<reference evidence="7" key="1">
    <citation type="submission" date="2009-08" db="EMBL/GenBank/DDBJ databases">
        <authorList>
            <person name="Cheung F."/>
            <person name="Xiao Y."/>
            <person name="Chan A."/>
            <person name="Moskal W."/>
            <person name="Town C.D."/>
        </authorList>
    </citation>
    <scope>NUCLEOTIDE SEQUENCE</scope>
</reference>
<evidence type="ECO:0000259" key="6">
    <source>
        <dbReference type="Pfam" id="PF10075"/>
    </source>
</evidence>
<dbReference type="GO" id="GO:0010387">
    <property type="term" value="P:COP9 signalosome assembly"/>
    <property type="evidence" value="ECO:0007669"/>
    <property type="project" value="InterPro"/>
</dbReference>
<dbReference type="Gene3D" id="1.25.40.990">
    <property type="match status" value="1"/>
</dbReference>
<keyword evidence="4" id="KW-0736">Signalosome</keyword>
<dbReference type="InterPro" id="IPR033205">
    <property type="entry name" value="COP9_CSN8"/>
</dbReference>
<reference evidence="8 9" key="2">
    <citation type="journal article" date="2010" name="Nature">
        <title>Genome sequence of the palaeopolyploid soybean.</title>
        <authorList>
            <person name="Schmutz J."/>
            <person name="Cannon S.B."/>
            <person name="Schlueter J."/>
            <person name="Ma J."/>
            <person name="Mitros T."/>
            <person name="Nelson W."/>
            <person name="Hyten D.L."/>
            <person name="Song Q."/>
            <person name="Thelen J.J."/>
            <person name="Cheng J."/>
            <person name="Xu D."/>
            <person name="Hellsten U."/>
            <person name="May G.D."/>
            <person name="Yu Y."/>
            <person name="Sakurai T."/>
            <person name="Umezawa T."/>
            <person name="Bhattacharyya M.K."/>
            <person name="Sandhu D."/>
            <person name="Valliyodan B."/>
            <person name="Lindquist E."/>
            <person name="Peto M."/>
            <person name="Grant D."/>
            <person name="Shu S."/>
            <person name="Goodstein D."/>
            <person name="Barry K."/>
            <person name="Futrell-Griggs M."/>
            <person name="Abernathy B."/>
            <person name="Du J."/>
            <person name="Tian Z."/>
            <person name="Zhu L."/>
            <person name="Gill N."/>
            <person name="Joshi T."/>
            <person name="Libault M."/>
            <person name="Sethuraman A."/>
            <person name="Zhang X.-C."/>
            <person name="Shinozaki K."/>
            <person name="Nguyen H.T."/>
            <person name="Wing R.A."/>
            <person name="Cregan P."/>
            <person name="Specht J."/>
            <person name="Grimwood J."/>
            <person name="Rokhsar D."/>
            <person name="Stacey G."/>
            <person name="Shoemaker R.C."/>
            <person name="Jackson S.A."/>
        </authorList>
    </citation>
    <scope>NUCLEOTIDE SEQUENCE</scope>
    <source>
        <strain evidence="9">cv. Williams 82</strain>
        <tissue evidence="8">Callus</tissue>
    </source>
</reference>
<dbReference type="ExpressionAtlas" id="C6T8D3">
    <property type="expression patterns" value="baseline and differential"/>
</dbReference>
<keyword evidence="10" id="KW-1185">Reference proteome</keyword>
<evidence type="ECO:0000256" key="4">
    <source>
        <dbReference type="ARBA" id="ARBA00022790"/>
    </source>
</evidence>
<comment type="subcellular location">
    <subcellularLocation>
        <location evidence="2">Cytoplasm</location>
    </subcellularLocation>
    <subcellularLocation>
        <location evidence="1">Nucleus</location>
    </subcellularLocation>
</comment>
<feature type="domain" description="CSN8/PSMD8/EIF3K" evidence="6">
    <location>
        <begin position="14"/>
        <end position="133"/>
    </location>
</feature>
<dbReference type="PANTHER" id="PTHR13339">
    <property type="entry name" value="COP9 SIGNALOSOME COMPLEX SUBUNIT 8"/>
    <property type="match status" value="1"/>
</dbReference>
<name>C6T8D3_SOYBN</name>
<keyword evidence="3" id="KW-0963">Cytoplasm</keyword>
<reference evidence="9" key="3">
    <citation type="submission" date="2018-02" db="UniProtKB">
        <authorList>
            <consortium name="EnsemblPlants"/>
        </authorList>
    </citation>
    <scope>IDENTIFICATION</scope>
    <source>
        <strain evidence="9">Williams 82</strain>
    </source>
</reference>
<protein>
    <recommendedName>
        <fullName evidence="6">CSN8/PSMD8/EIF3K domain-containing protein</fullName>
    </recommendedName>
</protein>
<evidence type="ECO:0000256" key="3">
    <source>
        <dbReference type="ARBA" id="ARBA00022490"/>
    </source>
</evidence>
<keyword evidence="5" id="KW-0539">Nucleus</keyword>
<evidence type="ECO:0000313" key="8">
    <source>
        <dbReference type="EMBL" id="KRH43984.1"/>
    </source>
</evidence>
<dbReference type="EMBL" id="CM000841">
    <property type="protein sequence ID" value="KRH43985.1"/>
    <property type="molecule type" value="Genomic_DNA"/>
</dbReference>
<dbReference type="HOGENOM" id="CLU_098091_2_0_1"/>
<dbReference type="EnsemblPlants" id="KRH43985">
    <property type="protein sequence ID" value="KRH43985"/>
    <property type="gene ID" value="GLYMA_08G183900"/>
</dbReference>
<dbReference type="Gramene" id="KRH43984">
    <property type="protein sequence ID" value="KRH43984"/>
    <property type="gene ID" value="GLYMA_08G183900"/>
</dbReference>
<organism evidence="7">
    <name type="scientific">Glycine max</name>
    <name type="common">Soybean</name>
    <name type="synonym">Glycine hispida</name>
    <dbReference type="NCBI Taxonomy" id="3847"/>
    <lineage>
        <taxon>Eukaryota</taxon>
        <taxon>Viridiplantae</taxon>
        <taxon>Streptophyta</taxon>
        <taxon>Embryophyta</taxon>
        <taxon>Tracheophyta</taxon>
        <taxon>Spermatophyta</taxon>
        <taxon>Magnoliopsida</taxon>
        <taxon>eudicotyledons</taxon>
        <taxon>Gunneridae</taxon>
        <taxon>Pentapetalae</taxon>
        <taxon>rosids</taxon>
        <taxon>fabids</taxon>
        <taxon>Fabales</taxon>
        <taxon>Fabaceae</taxon>
        <taxon>Papilionoideae</taxon>
        <taxon>50 kb inversion clade</taxon>
        <taxon>NPAAA clade</taxon>
        <taxon>indigoferoid/millettioid clade</taxon>
        <taxon>Phaseoleae</taxon>
        <taxon>Glycine</taxon>
        <taxon>Glycine subgen. Soja</taxon>
    </lineage>
</organism>
<dbReference type="AlphaFoldDB" id="C6T8D3"/>
<dbReference type="GO" id="GO:0005737">
    <property type="term" value="C:cytoplasm"/>
    <property type="evidence" value="ECO:0007669"/>
    <property type="project" value="UniProtKB-SubCell"/>
</dbReference>
<dbReference type="Pfam" id="PF10075">
    <property type="entry name" value="CSN8_PSD8_EIF3K"/>
    <property type="match status" value="1"/>
</dbReference>
<dbReference type="EMBL" id="CM000841">
    <property type="protein sequence ID" value="KRH43984.1"/>
    <property type="molecule type" value="Genomic_DNA"/>
</dbReference>
<dbReference type="InterPro" id="IPR033464">
    <property type="entry name" value="CSN8_PSD8_EIF3K"/>
</dbReference>
<dbReference type="GO" id="GO:0008180">
    <property type="term" value="C:COP9 signalosome"/>
    <property type="evidence" value="ECO:0007669"/>
    <property type="project" value="UniProtKB-KW"/>
</dbReference>
<evidence type="ECO:0000256" key="2">
    <source>
        <dbReference type="ARBA" id="ARBA00004496"/>
    </source>
</evidence>
<dbReference type="GeneID" id="100801424"/>
<dbReference type="Gramene" id="KRH43985">
    <property type="protein sequence ID" value="KRH43985"/>
    <property type="gene ID" value="GLYMA_08G183900"/>
</dbReference>
<dbReference type="KEGG" id="gmx:100801424"/>
<dbReference type="OrthoDB" id="5351233at2759"/>
<dbReference type="Proteomes" id="UP000008827">
    <property type="component" value="Chromosome 8"/>
</dbReference>
<sequence length="155" mass="17873">MSIWKCCCDFVCSNSARFLWKSIPSSIKESQPEVTAVWKIGQKLWLRDYAGVHEAIRGFDWTQELQTLVAAFSELYTKEMFQLLLSAYSTISIKDTALFLGMNEDDATNYVLQQGWTVDPASQMLIVKKQPVVTEQKLDPSKLQRLTEYVFHLEH</sequence>
<dbReference type="EMBL" id="BT093729">
    <property type="protein sequence ID" value="ACU18085.1"/>
    <property type="molecule type" value="mRNA"/>
</dbReference>
<evidence type="ECO:0000313" key="7">
    <source>
        <dbReference type="EMBL" id="ACU18085.1"/>
    </source>
</evidence>
<reference evidence="8" key="4">
    <citation type="submission" date="2018-07" db="EMBL/GenBank/DDBJ databases">
        <title>WGS assembly of Glycine max.</title>
        <authorList>
            <person name="Schmutz J."/>
            <person name="Cannon S."/>
            <person name="Schlueter J."/>
            <person name="Ma J."/>
            <person name="Mitros T."/>
            <person name="Nelson W."/>
            <person name="Hyten D."/>
            <person name="Song Q."/>
            <person name="Thelen J."/>
            <person name="Cheng J."/>
            <person name="Xu D."/>
            <person name="Hellsten U."/>
            <person name="May G."/>
            <person name="Yu Y."/>
            <person name="Sakurai T."/>
            <person name="Umezawa T."/>
            <person name="Bhattacharyya M."/>
            <person name="Sandhu D."/>
            <person name="Valliyodan B."/>
            <person name="Lindquist E."/>
            <person name="Peto M."/>
            <person name="Grant D."/>
            <person name="Shu S."/>
            <person name="Goodstein D."/>
            <person name="Barry K."/>
            <person name="Futrell-Griggs M."/>
            <person name="Abernathy B."/>
            <person name="Du J."/>
            <person name="Tian Z."/>
            <person name="Zhu L."/>
            <person name="Gill N."/>
            <person name="Joshi T."/>
            <person name="Libault M."/>
            <person name="Sethuraman A."/>
            <person name="Zhang X."/>
            <person name="Shinozaki K."/>
            <person name="Nguyen H."/>
            <person name="Wing R."/>
            <person name="Cregan P."/>
            <person name="Specht J."/>
            <person name="Grimwood J."/>
            <person name="Rokhsar D."/>
            <person name="Stacey G."/>
            <person name="Shoemaker R."/>
            <person name="Jackson S."/>
        </authorList>
    </citation>
    <scope>NUCLEOTIDE SEQUENCE</scope>
    <source>
        <tissue evidence="8">Callus</tissue>
    </source>
</reference>
<evidence type="ECO:0000313" key="10">
    <source>
        <dbReference type="Proteomes" id="UP000008827"/>
    </source>
</evidence>
<dbReference type="PANTHER" id="PTHR13339:SF0">
    <property type="entry name" value="COP9 SIGNALOSOME COMPLEX SUBUNIT 8"/>
    <property type="match status" value="1"/>
</dbReference>
<accession>C6T8D3</accession>
<evidence type="ECO:0000313" key="9">
    <source>
        <dbReference type="EnsemblPlants" id="KRH43984"/>
    </source>
</evidence>
<dbReference type="GO" id="GO:0000338">
    <property type="term" value="P:protein deneddylation"/>
    <property type="evidence" value="ECO:0007669"/>
    <property type="project" value="InterPro"/>
</dbReference>
<proteinExistence type="evidence at transcript level"/>
<dbReference type="RefSeq" id="NP_001242464.1">
    <property type="nucleotide sequence ID" value="NM_001255535.2"/>
</dbReference>
<evidence type="ECO:0000256" key="1">
    <source>
        <dbReference type="ARBA" id="ARBA00004123"/>
    </source>
</evidence>
<dbReference type="EnsemblPlants" id="KRH43984">
    <property type="protein sequence ID" value="KRH43984"/>
    <property type="gene ID" value="GLYMA_08G183900"/>
</dbReference>